<dbReference type="Proteomes" id="UP000652761">
    <property type="component" value="Unassembled WGS sequence"/>
</dbReference>
<gene>
    <name evidence="1" type="ORF">Taro_054416</name>
</gene>
<evidence type="ECO:0000313" key="2">
    <source>
        <dbReference type="Proteomes" id="UP000652761"/>
    </source>
</evidence>
<dbReference type="EMBL" id="NMUH01010943">
    <property type="protein sequence ID" value="MQM21378.1"/>
    <property type="molecule type" value="Genomic_DNA"/>
</dbReference>
<protein>
    <recommendedName>
        <fullName evidence="3">Transposase MuDR plant domain-containing protein</fullName>
    </recommendedName>
</protein>
<keyword evidence="2" id="KW-1185">Reference proteome</keyword>
<reference evidence="1" key="1">
    <citation type="submission" date="2017-07" db="EMBL/GenBank/DDBJ databases">
        <title>Taro Niue Genome Assembly and Annotation.</title>
        <authorList>
            <person name="Atibalentja N."/>
            <person name="Keating K."/>
            <person name="Fields C.J."/>
        </authorList>
    </citation>
    <scope>NUCLEOTIDE SEQUENCE</scope>
    <source>
        <strain evidence="1">Niue_2</strain>
        <tissue evidence="1">Leaf</tissue>
    </source>
</reference>
<proteinExistence type="predicted"/>
<name>A0A843XNG0_COLES</name>
<sequence>MTDSLHVINECVSRDMTNLVDNVVVNEYFIENEETEWMHTTNVQVDNLNVYNIQSNEELYVRGLFARKEDLVTKISLWSVKRNVQFRTDRSTSKILTLICYVNSQCQWRLQACCSKRAGGVWKITSYESHHSCHTPIENQRHRQLTSSIISRLILPVVRPIPRPPLNPARDVCFGARLSREAPNRTWEFYRNEFDVIEESQESYVLEDLSNVAAICRESSELWRAHVPIFCMAVMEGHMPERVWRQFGAPQVDVTFRTRELLITNLEASYLDVKKEILKLQEDTLNKLPIKIPEYEQPSIPSGSKSACPWPTCFLGGRQRLPPLPGSKSAKGRPTCKSVKGVGLPLADLLPGRPAYARERVPPLQEASRPRADPALGRLAHCEGLFGPLASLARSLDARLNALQVGDIPSDLQVI</sequence>
<accession>A0A843XNG0</accession>
<evidence type="ECO:0008006" key="3">
    <source>
        <dbReference type="Google" id="ProtNLM"/>
    </source>
</evidence>
<dbReference type="OrthoDB" id="593744at2759"/>
<dbReference type="AlphaFoldDB" id="A0A843XNG0"/>
<comment type="caution">
    <text evidence="1">The sequence shown here is derived from an EMBL/GenBank/DDBJ whole genome shotgun (WGS) entry which is preliminary data.</text>
</comment>
<evidence type="ECO:0000313" key="1">
    <source>
        <dbReference type="EMBL" id="MQM21378.1"/>
    </source>
</evidence>
<organism evidence="1 2">
    <name type="scientific">Colocasia esculenta</name>
    <name type="common">Wild taro</name>
    <name type="synonym">Arum esculentum</name>
    <dbReference type="NCBI Taxonomy" id="4460"/>
    <lineage>
        <taxon>Eukaryota</taxon>
        <taxon>Viridiplantae</taxon>
        <taxon>Streptophyta</taxon>
        <taxon>Embryophyta</taxon>
        <taxon>Tracheophyta</taxon>
        <taxon>Spermatophyta</taxon>
        <taxon>Magnoliopsida</taxon>
        <taxon>Liliopsida</taxon>
        <taxon>Araceae</taxon>
        <taxon>Aroideae</taxon>
        <taxon>Colocasieae</taxon>
        <taxon>Colocasia</taxon>
    </lineage>
</organism>